<dbReference type="Proteomes" id="UP000664417">
    <property type="component" value="Unassembled WGS sequence"/>
</dbReference>
<protein>
    <submittedName>
        <fullName evidence="1">Histidine phosphatase family protein</fullName>
    </submittedName>
</protein>
<sequence length="192" mass="21508">MRLYLVRHPRVDAPKNVCYGQADLACALGWQDQLPNAARLLPTEATIRVVSSPLRRCRVLAEAWVASYAPGRDILIEPDLMELSFGEWEGRLWSEIDRADIDLWAQSTVGYAAPGGESLQQLADRVAAVIARLPMDGPDHVVFCHSGVIRVITAMLLGMPLENTLRFEVAHLSVTLLERHALRPRLLYFNRV</sequence>
<dbReference type="InterPro" id="IPR050275">
    <property type="entry name" value="PGM_Phosphatase"/>
</dbReference>
<dbReference type="InterPro" id="IPR013078">
    <property type="entry name" value="His_Pase_superF_clade-1"/>
</dbReference>
<dbReference type="GO" id="GO:0016791">
    <property type="term" value="F:phosphatase activity"/>
    <property type="evidence" value="ECO:0007669"/>
    <property type="project" value="TreeGrafter"/>
</dbReference>
<dbReference type="SUPFAM" id="SSF53254">
    <property type="entry name" value="Phosphoglycerate mutase-like"/>
    <property type="match status" value="1"/>
</dbReference>
<dbReference type="RefSeq" id="WP_207861479.1">
    <property type="nucleotide sequence ID" value="NZ_JAFREP010000025.1"/>
</dbReference>
<dbReference type="SMART" id="SM00855">
    <property type="entry name" value="PGAM"/>
    <property type="match status" value="1"/>
</dbReference>
<proteinExistence type="predicted"/>
<gene>
    <name evidence="1" type="ORF">J3U88_23685</name>
</gene>
<evidence type="ECO:0000313" key="1">
    <source>
        <dbReference type="EMBL" id="MBO1321505.1"/>
    </source>
</evidence>
<dbReference type="CDD" id="cd07067">
    <property type="entry name" value="HP_PGM_like"/>
    <property type="match status" value="1"/>
</dbReference>
<organism evidence="1 2">
    <name type="scientific">Acanthopleuribacter pedis</name>
    <dbReference type="NCBI Taxonomy" id="442870"/>
    <lineage>
        <taxon>Bacteria</taxon>
        <taxon>Pseudomonadati</taxon>
        <taxon>Acidobacteriota</taxon>
        <taxon>Holophagae</taxon>
        <taxon>Acanthopleuribacterales</taxon>
        <taxon>Acanthopleuribacteraceae</taxon>
        <taxon>Acanthopleuribacter</taxon>
    </lineage>
</organism>
<dbReference type="Gene3D" id="3.40.50.1240">
    <property type="entry name" value="Phosphoglycerate mutase-like"/>
    <property type="match status" value="1"/>
</dbReference>
<reference evidence="1" key="1">
    <citation type="submission" date="2021-03" db="EMBL/GenBank/DDBJ databases">
        <authorList>
            <person name="Wang G."/>
        </authorList>
    </citation>
    <scope>NUCLEOTIDE SEQUENCE</scope>
    <source>
        <strain evidence="1">KCTC 12899</strain>
    </source>
</reference>
<dbReference type="InterPro" id="IPR029033">
    <property type="entry name" value="His_PPase_superfam"/>
</dbReference>
<dbReference type="EMBL" id="JAFREP010000025">
    <property type="protein sequence ID" value="MBO1321505.1"/>
    <property type="molecule type" value="Genomic_DNA"/>
</dbReference>
<name>A0A8J7QP20_9BACT</name>
<dbReference type="PANTHER" id="PTHR48100">
    <property type="entry name" value="BROAD-SPECIFICITY PHOSPHATASE YOR283W-RELATED"/>
    <property type="match status" value="1"/>
</dbReference>
<accession>A0A8J7QP20</accession>
<comment type="caution">
    <text evidence="1">The sequence shown here is derived from an EMBL/GenBank/DDBJ whole genome shotgun (WGS) entry which is preliminary data.</text>
</comment>
<keyword evidence="2" id="KW-1185">Reference proteome</keyword>
<dbReference type="AlphaFoldDB" id="A0A8J7QP20"/>
<dbReference type="Pfam" id="PF00300">
    <property type="entry name" value="His_Phos_1"/>
    <property type="match status" value="1"/>
</dbReference>
<evidence type="ECO:0000313" key="2">
    <source>
        <dbReference type="Proteomes" id="UP000664417"/>
    </source>
</evidence>